<evidence type="ECO:0000256" key="1">
    <source>
        <dbReference type="SAM" id="SignalP"/>
    </source>
</evidence>
<evidence type="ECO:0000313" key="3">
    <source>
        <dbReference type="Proteomes" id="UP001156706"/>
    </source>
</evidence>
<keyword evidence="1" id="KW-0732">Signal</keyword>
<keyword evidence="3" id="KW-1185">Reference proteome</keyword>
<gene>
    <name evidence="2" type="ORF">GCM10007907_22570</name>
</gene>
<proteinExistence type="predicted"/>
<dbReference type="RefSeq" id="WP_284196568.1">
    <property type="nucleotide sequence ID" value="NZ_BSOG01000002.1"/>
</dbReference>
<dbReference type="Proteomes" id="UP001156706">
    <property type="component" value="Unassembled WGS sequence"/>
</dbReference>
<feature type="signal peptide" evidence="1">
    <location>
        <begin position="1"/>
        <end position="18"/>
    </location>
</feature>
<protein>
    <submittedName>
        <fullName evidence="2">Uncharacterized protein</fullName>
    </submittedName>
</protein>
<organism evidence="2 3">
    <name type="scientific">Chitinimonas prasina</name>
    <dbReference type="NCBI Taxonomy" id="1434937"/>
    <lineage>
        <taxon>Bacteria</taxon>
        <taxon>Pseudomonadati</taxon>
        <taxon>Pseudomonadota</taxon>
        <taxon>Betaproteobacteria</taxon>
        <taxon>Neisseriales</taxon>
        <taxon>Chitinibacteraceae</taxon>
        <taxon>Chitinimonas</taxon>
    </lineage>
</organism>
<reference evidence="3" key="1">
    <citation type="journal article" date="2019" name="Int. J. Syst. Evol. Microbiol.">
        <title>The Global Catalogue of Microorganisms (GCM) 10K type strain sequencing project: providing services to taxonomists for standard genome sequencing and annotation.</title>
        <authorList>
            <consortium name="The Broad Institute Genomics Platform"/>
            <consortium name="The Broad Institute Genome Sequencing Center for Infectious Disease"/>
            <person name="Wu L."/>
            <person name="Ma J."/>
        </authorList>
    </citation>
    <scope>NUCLEOTIDE SEQUENCE [LARGE SCALE GENOMIC DNA]</scope>
    <source>
        <strain evidence="3">NBRC 110044</strain>
    </source>
</reference>
<comment type="caution">
    <text evidence="2">The sequence shown here is derived from an EMBL/GenBank/DDBJ whole genome shotgun (WGS) entry which is preliminary data.</text>
</comment>
<dbReference type="EMBL" id="BSOG01000002">
    <property type="protein sequence ID" value="GLR13467.1"/>
    <property type="molecule type" value="Genomic_DNA"/>
</dbReference>
<name>A0ABQ5YIH9_9NEIS</name>
<sequence length="160" mass="18002">MKKSAIYLALGISLMVNAQNSVPEFPVGRIHRLAEASPEPAVLVVWDGRSKFASTLVRRGKHWYAAGGFVGGIAEFIGRDMDVHSGAVVYVHDSDDETEDDGTKDVAPFAHRKYVQSISFLISTTGSYRFYHCSKWDCPIPRAYRQRFDKQNNPIDYPDF</sequence>
<feature type="chain" id="PRO_5047480917" evidence="1">
    <location>
        <begin position="19"/>
        <end position="160"/>
    </location>
</feature>
<evidence type="ECO:0000313" key="2">
    <source>
        <dbReference type="EMBL" id="GLR13467.1"/>
    </source>
</evidence>
<accession>A0ABQ5YIH9</accession>